<sequence length="760" mass="84972">MGLSRRFLNLIVDDRSQSQGAKSLRCLDLRLHKLFNTTPPPPVVLPLNGDGDGPKTKQAMHKIVLPTPSFNLRAPHFFPVAADRRVFSLDQSGRAFLLDAESPRMVILPRLQKPNLEPIALYIPCPKLDLDGYGSGSSGGNLFIMDRIVKPKAGCNHFEFEGEALIYSNHSPNILCKCWDYELLPPLPLNVRENTTSLEISSYAVVKVWREVDKWTLPFQGKVEYVPELKLWFGFSAEDGCLAAANLFGVGSRESQPKLLYSWMELEPPQEWKQMQDPQFVNLGSGRFCIARFFHSRAPNDESGGQNVTVLTGVEFANVRDGILNLGLGLVRHKPRCHKASCGDDTITAVLRHKLFNTTTPADLPLINRSASESERPPCAANANNQKKMMKKKTLKMRMLHLPAPTIDLEASSRGYSWNIKCSPLTDRKLLCTDNYGRHVLFNSETRQVEDLPFLNEPKNSTFSIFIPGAATDTNGCDDNGGGGSIIYIMERCPSHEQEQRLLSGQFEAFVHGRDNTWSSQLLPPPPFIYDPKYKRPKISSYAVLIDDCGSGRSHICISVDHVGTYCLDTVKHTWIRVGDWTLPFTGKVEYVPELKLWFGICTSDWKLGAIDLSTILSTATMEEDSQPQIVGTWKELEAPQHWNEKRCPQLANLGSGKFCIARFFHTWTTPMEPNSFGYDSIKVHSFSDFDSDSDSIEFEEHSFTVLTGTDVVPCVHDGNGTGNGNYANGSNGKVELRMIKHNSKSHISDGIDGTIRLVF</sequence>
<dbReference type="Gramene" id="ONIVA04G05530.1">
    <property type="protein sequence ID" value="ONIVA04G05530.1"/>
    <property type="gene ID" value="ONIVA04G05530"/>
</dbReference>
<evidence type="ECO:0000313" key="2">
    <source>
        <dbReference type="Proteomes" id="UP000006591"/>
    </source>
</evidence>
<dbReference type="HOGENOM" id="CLU_018267_4_0_1"/>
<reference evidence="1" key="1">
    <citation type="submission" date="2015-04" db="UniProtKB">
        <authorList>
            <consortium name="EnsemblPlants"/>
        </authorList>
    </citation>
    <scope>IDENTIFICATION</scope>
    <source>
        <strain evidence="1">SL10</strain>
    </source>
</reference>
<protein>
    <submittedName>
        <fullName evidence="1">Uncharacterized protein</fullName>
    </submittedName>
</protein>
<dbReference type="PANTHER" id="PTHR33085">
    <property type="entry name" value="OS12G0113100 PROTEIN-RELATED"/>
    <property type="match status" value="1"/>
</dbReference>
<accession>A0A0E0GYX2</accession>
<proteinExistence type="predicted"/>
<organism evidence="1">
    <name type="scientific">Oryza nivara</name>
    <name type="common">Indian wild rice</name>
    <name type="synonym">Oryza sativa f. spontanea</name>
    <dbReference type="NCBI Taxonomy" id="4536"/>
    <lineage>
        <taxon>Eukaryota</taxon>
        <taxon>Viridiplantae</taxon>
        <taxon>Streptophyta</taxon>
        <taxon>Embryophyta</taxon>
        <taxon>Tracheophyta</taxon>
        <taxon>Spermatophyta</taxon>
        <taxon>Magnoliopsida</taxon>
        <taxon>Liliopsida</taxon>
        <taxon>Poales</taxon>
        <taxon>Poaceae</taxon>
        <taxon>BOP clade</taxon>
        <taxon>Oryzoideae</taxon>
        <taxon>Oryzeae</taxon>
        <taxon>Oryzinae</taxon>
        <taxon>Oryza</taxon>
    </lineage>
</organism>
<dbReference type="EnsemblPlants" id="ONIVA04G05530.1">
    <property type="protein sequence ID" value="ONIVA04G05530.1"/>
    <property type="gene ID" value="ONIVA04G05530"/>
</dbReference>
<dbReference type="Proteomes" id="UP000006591">
    <property type="component" value="Chromosome 4"/>
</dbReference>
<dbReference type="InterPro" id="IPR012871">
    <property type="entry name" value="DUF1668_ORYSA"/>
</dbReference>
<reference evidence="1" key="2">
    <citation type="submission" date="2018-04" db="EMBL/GenBank/DDBJ databases">
        <title>OnivRS2 (Oryza nivara Reference Sequence Version 2).</title>
        <authorList>
            <person name="Zhang J."/>
            <person name="Kudrna D."/>
            <person name="Lee S."/>
            <person name="Talag J."/>
            <person name="Rajasekar S."/>
            <person name="Welchert J."/>
            <person name="Hsing Y.-I."/>
            <person name="Wing R.A."/>
        </authorList>
    </citation>
    <scope>NUCLEOTIDE SEQUENCE [LARGE SCALE GENOMIC DNA]</scope>
    <source>
        <strain evidence="1">SL10</strain>
    </source>
</reference>
<dbReference type="PANTHER" id="PTHR33085:SF40">
    <property type="entry name" value="OS06G0189600 PROTEIN"/>
    <property type="match status" value="1"/>
</dbReference>
<dbReference type="AlphaFoldDB" id="A0A0E0GYX2"/>
<name>A0A0E0GYX2_ORYNI</name>
<keyword evidence="2" id="KW-1185">Reference proteome</keyword>
<dbReference type="Pfam" id="PF07893">
    <property type="entry name" value="DUF1668"/>
    <property type="match status" value="3"/>
</dbReference>
<evidence type="ECO:0000313" key="1">
    <source>
        <dbReference type="EnsemblPlants" id="ONIVA04G05530.1"/>
    </source>
</evidence>
<dbReference type="OMA" id="RSHICIS"/>